<organism evidence="2">
    <name type="scientific">Trepomonas sp. PC1</name>
    <dbReference type="NCBI Taxonomy" id="1076344"/>
    <lineage>
        <taxon>Eukaryota</taxon>
        <taxon>Metamonada</taxon>
        <taxon>Diplomonadida</taxon>
        <taxon>Hexamitidae</taxon>
        <taxon>Hexamitinae</taxon>
        <taxon>Trepomonas</taxon>
    </lineage>
</organism>
<name>A0A146K0Z5_9EUKA</name>
<gene>
    <name evidence="2" type="ORF">TPC1_31194</name>
</gene>
<dbReference type="EMBL" id="GDID01007295">
    <property type="protein sequence ID" value="JAP89311.1"/>
    <property type="molecule type" value="Transcribed_RNA"/>
</dbReference>
<evidence type="ECO:0000256" key="1">
    <source>
        <dbReference type="SAM" id="Coils"/>
    </source>
</evidence>
<feature type="non-terminal residue" evidence="2">
    <location>
        <position position="397"/>
    </location>
</feature>
<dbReference type="AlphaFoldDB" id="A0A146K0Z5"/>
<feature type="non-terminal residue" evidence="2">
    <location>
        <position position="1"/>
    </location>
</feature>
<protein>
    <submittedName>
        <fullName evidence="2">Uncharacterized protein</fullName>
    </submittedName>
</protein>
<proteinExistence type="predicted"/>
<reference evidence="2" key="1">
    <citation type="submission" date="2015-07" db="EMBL/GenBank/DDBJ databases">
        <title>Adaptation to a free-living lifestyle via gene acquisitions in the diplomonad Trepomonas sp. PC1.</title>
        <authorList>
            <person name="Xu F."/>
            <person name="Jerlstrom-Hultqvist J."/>
            <person name="Kolisko M."/>
            <person name="Simpson A.G.B."/>
            <person name="Roger A.J."/>
            <person name="Svard S.G."/>
            <person name="Andersson J.O."/>
        </authorList>
    </citation>
    <scope>NUCLEOTIDE SEQUENCE</scope>
    <source>
        <strain evidence="2">PC1</strain>
    </source>
</reference>
<accession>A0A146K0Z5</accession>
<evidence type="ECO:0000313" key="2">
    <source>
        <dbReference type="EMBL" id="JAP89311.1"/>
    </source>
</evidence>
<feature type="coiled-coil region" evidence="1">
    <location>
        <begin position="339"/>
        <end position="394"/>
    </location>
</feature>
<keyword evidence="1" id="KW-0175">Coiled coil</keyword>
<sequence>NLSLSQNTAAQKFYNIINIPETDTYLQLSESYAILLRQNMKQICQKQNTQKFDVKTPLDDNQYSQLCQPVFCDGFYYIQMFDKIFQLTGTGLQFVASIPGHDQSQTFGQLFCVRKTLYVSNCSNIFELTKNAFINTNRKSLGLYFMFLDQILILAENKLFEMRNDFSVTQRCSLPDESILVQNAGGFMFFLVGKRNLIVDLISFKQIENELPRPPTDYLQLCQFGLGIKKEIVKIACSDPEKRELIIQKYLKNRFVNFQVQQFVSSMAPNIFQKEIFQNEVGSSMICSSARINGVQLRDEPQVSQLFRHSSSEQMVKSPEPMRFSLEGLNSLEPYEQRISSLEKENKILHTKLNQILMENGQQKREKEALEQKIEELNESYRKLQEQLQKYVSQREK</sequence>